<dbReference type="PANTHER" id="PTHR39594:SF1">
    <property type="entry name" value="PROTEIN YCHQ"/>
    <property type="match status" value="1"/>
</dbReference>
<protein>
    <submittedName>
        <fullName evidence="2">SirB2 family protein</fullName>
    </submittedName>
</protein>
<feature type="transmembrane region" description="Helical" evidence="1">
    <location>
        <begin position="70"/>
        <end position="89"/>
    </location>
</feature>
<reference evidence="3" key="1">
    <citation type="journal article" date="2019" name="Int. J. Syst. Evol. Microbiol.">
        <title>The Global Catalogue of Microorganisms (GCM) 10K type strain sequencing project: providing services to taxonomists for standard genome sequencing and annotation.</title>
        <authorList>
            <consortium name="The Broad Institute Genomics Platform"/>
            <consortium name="The Broad Institute Genome Sequencing Center for Infectious Disease"/>
            <person name="Wu L."/>
            <person name="Ma J."/>
        </authorList>
    </citation>
    <scope>NUCLEOTIDE SEQUENCE [LARGE SCALE GENOMIC DNA]</scope>
    <source>
        <strain evidence="3">SHR3</strain>
    </source>
</reference>
<feature type="transmembrane region" description="Helical" evidence="1">
    <location>
        <begin position="96"/>
        <end position="117"/>
    </location>
</feature>
<dbReference type="RefSeq" id="WP_096448695.1">
    <property type="nucleotide sequence ID" value="NZ_JBHSOG010000010.1"/>
</dbReference>
<gene>
    <name evidence="2" type="ORF">ACFPTN_03515</name>
</gene>
<organism evidence="2 3">
    <name type="scientific">Thauera sinica</name>
    <dbReference type="NCBI Taxonomy" id="2665146"/>
    <lineage>
        <taxon>Bacteria</taxon>
        <taxon>Pseudomonadati</taxon>
        <taxon>Pseudomonadota</taxon>
        <taxon>Betaproteobacteria</taxon>
        <taxon>Rhodocyclales</taxon>
        <taxon>Zoogloeaceae</taxon>
        <taxon>Thauera</taxon>
    </lineage>
</organism>
<name>A0ABW1AMA3_9RHOO</name>
<sequence>MYFAIKHLHVTCVVLSGLGFLLRGTWMLSGSGLLHHRLTRVLPHIVDTLLLGSALVLAAMIGQYPFVADWVTAKVFGLIAYIVLGAVALKRGRTLAVRGAAFAAATAVFLWIVSVALTKNPLGYLAALGGAA</sequence>
<evidence type="ECO:0000256" key="1">
    <source>
        <dbReference type="SAM" id="Phobius"/>
    </source>
</evidence>
<dbReference type="PIRSF" id="PIRSF005610">
    <property type="entry name" value="SirB"/>
    <property type="match status" value="1"/>
</dbReference>
<accession>A0ABW1AMA3</accession>
<dbReference type="EMBL" id="JBHSOG010000010">
    <property type="protein sequence ID" value="MFC5768433.1"/>
    <property type="molecule type" value="Genomic_DNA"/>
</dbReference>
<keyword evidence="1" id="KW-0812">Transmembrane</keyword>
<dbReference type="InterPro" id="IPR007360">
    <property type="entry name" value="SirB"/>
</dbReference>
<comment type="caution">
    <text evidence="2">The sequence shown here is derived from an EMBL/GenBank/DDBJ whole genome shotgun (WGS) entry which is preliminary data.</text>
</comment>
<dbReference type="Pfam" id="PF04247">
    <property type="entry name" value="SirB"/>
    <property type="match status" value="1"/>
</dbReference>
<keyword evidence="3" id="KW-1185">Reference proteome</keyword>
<feature type="transmembrane region" description="Helical" evidence="1">
    <location>
        <begin position="6"/>
        <end position="29"/>
    </location>
</feature>
<proteinExistence type="predicted"/>
<keyword evidence="1" id="KW-1133">Transmembrane helix</keyword>
<keyword evidence="1" id="KW-0472">Membrane</keyword>
<dbReference type="PANTHER" id="PTHR39594">
    <property type="entry name" value="PROTEIN YCHQ"/>
    <property type="match status" value="1"/>
</dbReference>
<evidence type="ECO:0000313" key="2">
    <source>
        <dbReference type="EMBL" id="MFC5768433.1"/>
    </source>
</evidence>
<evidence type="ECO:0000313" key="3">
    <source>
        <dbReference type="Proteomes" id="UP001595974"/>
    </source>
</evidence>
<dbReference type="Proteomes" id="UP001595974">
    <property type="component" value="Unassembled WGS sequence"/>
</dbReference>